<dbReference type="Proteomes" id="UP001230504">
    <property type="component" value="Unassembled WGS sequence"/>
</dbReference>
<comment type="caution">
    <text evidence="2">The sequence shown here is derived from an EMBL/GenBank/DDBJ whole genome shotgun (WGS) entry which is preliminary data.</text>
</comment>
<evidence type="ECO:0000313" key="3">
    <source>
        <dbReference type="Proteomes" id="UP001230504"/>
    </source>
</evidence>
<gene>
    <name evidence="2" type="ORF">LY79DRAFT_159246</name>
</gene>
<accession>A0AAD8PJ78</accession>
<protein>
    <submittedName>
        <fullName evidence="2">Uncharacterized protein</fullName>
    </submittedName>
</protein>
<dbReference type="RefSeq" id="XP_060406974.1">
    <property type="nucleotide sequence ID" value="XM_060551131.1"/>
</dbReference>
<reference evidence="2" key="1">
    <citation type="submission" date="2021-06" db="EMBL/GenBank/DDBJ databases">
        <title>Comparative genomics, transcriptomics and evolutionary studies reveal genomic signatures of adaptation to plant cell wall in hemibiotrophic fungi.</title>
        <authorList>
            <consortium name="DOE Joint Genome Institute"/>
            <person name="Baroncelli R."/>
            <person name="Diaz J.F."/>
            <person name="Benocci T."/>
            <person name="Peng M."/>
            <person name="Battaglia E."/>
            <person name="Haridas S."/>
            <person name="Andreopoulos W."/>
            <person name="Labutti K."/>
            <person name="Pangilinan J."/>
            <person name="Floch G.L."/>
            <person name="Makela M.R."/>
            <person name="Henrissat B."/>
            <person name="Grigoriev I.V."/>
            <person name="Crouch J.A."/>
            <person name="De Vries R.P."/>
            <person name="Sukno S.A."/>
            <person name="Thon M.R."/>
        </authorList>
    </citation>
    <scope>NUCLEOTIDE SEQUENCE</scope>
    <source>
        <strain evidence="2">CBS 125086</strain>
    </source>
</reference>
<organism evidence="2 3">
    <name type="scientific">Colletotrichum navitas</name>
    <dbReference type="NCBI Taxonomy" id="681940"/>
    <lineage>
        <taxon>Eukaryota</taxon>
        <taxon>Fungi</taxon>
        <taxon>Dikarya</taxon>
        <taxon>Ascomycota</taxon>
        <taxon>Pezizomycotina</taxon>
        <taxon>Sordariomycetes</taxon>
        <taxon>Hypocreomycetidae</taxon>
        <taxon>Glomerellales</taxon>
        <taxon>Glomerellaceae</taxon>
        <taxon>Colletotrichum</taxon>
        <taxon>Colletotrichum graminicola species complex</taxon>
    </lineage>
</organism>
<dbReference type="AlphaFoldDB" id="A0AAD8PJ78"/>
<proteinExistence type="predicted"/>
<dbReference type="GeneID" id="85435371"/>
<evidence type="ECO:0000256" key="1">
    <source>
        <dbReference type="SAM" id="MobiDB-lite"/>
    </source>
</evidence>
<feature type="region of interest" description="Disordered" evidence="1">
    <location>
        <begin position="84"/>
        <end position="114"/>
    </location>
</feature>
<name>A0AAD8PJ78_9PEZI</name>
<sequence length="173" mass="19232">MSGPWTYNTQTHTLTLTHPYAAAHTPPARARIQSQSHSHPHVCVAAPCMFPRCVVAPTGFKVSHHVSEASGAWQAFPSPLLHPVPPSSSTSSAPRRPSPPPLTRRQAFRTQSPTSRWWPLARRKGATSDPFLTRRDRLLALTPAWRVTSFVVRRHTWLVLSLTSTVPNLINTK</sequence>
<dbReference type="EMBL" id="JAHLJV010000207">
    <property type="protein sequence ID" value="KAK1564139.1"/>
    <property type="molecule type" value="Genomic_DNA"/>
</dbReference>
<evidence type="ECO:0000313" key="2">
    <source>
        <dbReference type="EMBL" id="KAK1564139.1"/>
    </source>
</evidence>
<keyword evidence="3" id="KW-1185">Reference proteome</keyword>